<evidence type="ECO:0000313" key="3">
    <source>
        <dbReference type="Proteomes" id="UP000295391"/>
    </source>
</evidence>
<gene>
    <name evidence="2" type="ORF">ATL17_1001</name>
</gene>
<name>A0A4R6W213_9HYPH</name>
<feature type="transmembrane region" description="Helical" evidence="1">
    <location>
        <begin position="66"/>
        <end position="89"/>
    </location>
</feature>
<evidence type="ECO:0000313" key="2">
    <source>
        <dbReference type="EMBL" id="TDQ66995.1"/>
    </source>
</evidence>
<reference evidence="2 3" key="1">
    <citation type="submission" date="2019-03" db="EMBL/GenBank/DDBJ databases">
        <title>Genomic Encyclopedia of Type Strains, Phase III (KMG-III): the genomes of soil and plant-associated and newly described type strains.</title>
        <authorList>
            <person name="Whitman W."/>
        </authorList>
    </citation>
    <scope>NUCLEOTIDE SEQUENCE [LARGE SCALE GENOMIC DNA]</scope>
    <source>
        <strain evidence="2 3">CGMCC 1.7002</strain>
    </source>
</reference>
<accession>A0A4R6W213</accession>
<organism evidence="2 3">
    <name type="scientific">Maritalea mobilis</name>
    <dbReference type="NCBI Taxonomy" id="483324"/>
    <lineage>
        <taxon>Bacteria</taxon>
        <taxon>Pseudomonadati</taxon>
        <taxon>Pseudomonadota</taxon>
        <taxon>Alphaproteobacteria</taxon>
        <taxon>Hyphomicrobiales</taxon>
        <taxon>Devosiaceae</taxon>
        <taxon>Maritalea</taxon>
    </lineage>
</organism>
<dbReference type="Proteomes" id="UP000295391">
    <property type="component" value="Unassembled WGS sequence"/>
</dbReference>
<keyword evidence="3" id="KW-1185">Reference proteome</keyword>
<protein>
    <submittedName>
        <fullName evidence="2">Uncharacterized protein</fullName>
    </submittedName>
</protein>
<evidence type="ECO:0000256" key="1">
    <source>
        <dbReference type="SAM" id="Phobius"/>
    </source>
</evidence>
<keyword evidence="1" id="KW-0812">Transmembrane</keyword>
<dbReference type="AlphaFoldDB" id="A0A4R6W213"/>
<keyword evidence="1" id="KW-1133">Transmembrane helix</keyword>
<dbReference type="EMBL" id="SNYR01000001">
    <property type="protein sequence ID" value="TDQ66995.1"/>
    <property type="molecule type" value="Genomic_DNA"/>
</dbReference>
<sequence>MKAYIFLITKKKGFEMNKLPAKFRQPIVGLGIMIVMLSSLPAILVSQNLPPQADFGSAYFNAIGQIAPYAIPLGIGSAILFNLLANFFIEKVR</sequence>
<proteinExistence type="predicted"/>
<comment type="caution">
    <text evidence="2">The sequence shown here is derived from an EMBL/GenBank/DDBJ whole genome shotgun (WGS) entry which is preliminary data.</text>
</comment>
<feature type="transmembrane region" description="Helical" evidence="1">
    <location>
        <begin position="27"/>
        <end position="46"/>
    </location>
</feature>
<keyword evidence="1" id="KW-0472">Membrane</keyword>